<name>A0A0D2FBR0_9EURO</name>
<dbReference type="InterPro" id="IPR000073">
    <property type="entry name" value="AB_hydrolase_1"/>
</dbReference>
<dbReference type="InterPro" id="IPR029058">
    <property type="entry name" value="AB_hydrolase_fold"/>
</dbReference>
<dbReference type="AlphaFoldDB" id="A0A0D2FBR0"/>
<protein>
    <recommendedName>
        <fullName evidence="1">AB hydrolase-1 domain-containing protein</fullName>
    </recommendedName>
</protein>
<organism evidence="2 3">
    <name type="scientific">Phialophora macrospora</name>
    <dbReference type="NCBI Taxonomy" id="1851006"/>
    <lineage>
        <taxon>Eukaryota</taxon>
        <taxon>Fungi</taxon>
        <taxon>Dikarya</taxon>
        <taxon>Ascomycota</taxon>
        <taxon>Pezizomycotina</taxon>
        <taxon>Eurotiomycetes</taxon>
        <taxon>Chaetothyriomycetidae</taxon>
        <taxon>Chaetothyriales</taxon>
        <taxon>Herpotrichiellaceae</taxon>
        <taxon>Phialophora</taxon>
    </lineage>
</organism>
<gene>
    <name evidence="2" type="ORF">PV04_07702</name>
</gene>
<dbReference type="EMBL" id="KN846960">
    <property type="protein sequence ID" value="KIW65443.1"/>
    <property type="molecule type" value="Genomic_DNA"/>
</dbReference>
<dbReference type="PANTHER" id="PTHR37017">
    <property type="entry name" value="AB HYDROLASE-1 DOMAIN-CONTAINING PROTEIN-RELATED"/>
    <property type="match status" value="1"/>
</dbReference>
<accession>A0A0D2FBR0</accession>
<evidence type="ECO:0000313" key="2">
    <source>
        <dbReference type="EMBL" id="KIW65443.1"/>
    </source>
</evidence>
<dbReference type="SUPFAM" id="SSF53474">
    <property type="entry name" value="alpha/beta-Hydrolases"/>
    <property type="match status" value="1"/>
</dbReference>
<keyword evidence="3" id="KW-1185">Reference proteome</keyword>
<dbReference type="HOGENOM" id="CLU_046066_1_0_1"/>
<feature type="domain" description="AB hydrolase-1" evidence="1">
    <location>
        <begin position="9"/>
        <end position="255"/>
    </location>
</feature>
<evidence type="ECO:0000259" key="1">
    <source>
        <dbReference type="Pfam" id="PF12697"/>
    </source>
</evidence>
<dbReference type="Proteomes" id="UP000054266">
    <property type="component" value="Unassembled WGS sequence"/>
</dbReference>
<evidence type="ECO:0000313" key="3">
    <source>
        <dbReference type="Proteomes" id="UP000054266"/>
    </source>
</evidence>
<proteinExistence type="predicted"/>
<dbReference type="InterPro" id="IPR052897">
    <property type="entry name" value="Sec-Metab_Biosynth_Hydrolase"/>
</dbReference>
<reference evidence="2 3" key="1">
    <citation type="submission" date="2015-01" db="EMBL/GenBank/DDBJ databases">
        <title>The Genome Sequence of Capronia semiimmersa CBS27337.</title>
        <authorList>
            <consortium name="The Broad Institute Genomics Platform"/>
            <person name="Cuomo C."/>
            <person name="de Hoog S."/>
            <person name="Gorbushina A."/>
            <person name="Stielow B."/>
            <person name="Teixiera M."/>
            <person name="Abouelleil A."/>
            <person name="Chapman S.B."/>
            <person name="Priest M."/>
            <person name="Young S.K."/>
            <person name="Wortman J."/>
            <person name="Nusbaum C."/>
            <person name="Birren B."/>
        </authorList>
    </citation>
    <scope>NUCLEOTIDE SEQUENCE [LARGE SCALE GENOMIC DNA]</scope>
    <source>
        <strain evidence="2 3">CBS 27337</strain>
    </source>
</reference>
<dbReference type="PANTHER" id="PTHR37017:SF13">
    <property type="entry name" value="AB HYDROLASE-1 DOMAIN-CONTAINING PROTEIN"/>
    <property type="match status" value="1"/>
</dbReference>
<dbReference type="Gene3D" id="3.40.50.1820">
    <property type="entry name" value="alpha/beta hydrolase"/>
    <property type="match status" value="1"/>
</dbReference>
<sequence length="264" mass="28567">MASTSKPSILLIPGSFALPEFYEPVFELVRAKGYDIQGLHKPTVGLSARQPRPGPLPTMYDDAAYIAGEAEKLADEGKDVILVPHSYGGVPASQSTKGLSKKERQEAGKPGGIVSIAYLTCLTPAPGQSAKDVLATVPPENQINLTVKEDGWMIHDPPEPSAALSFSDLPLEEGVAWIKKFPQHSATSFVNELTHAGYKDVAVSYLVCEKDLVIPPAIQRAGIDMIERESGMKVDVATIPRDHCPMARHPDEVADWIVKVAEKY</sequence>
<dbReference type="Pfam" id="PF12697">
    <property type="entry name" value="Abhydrolase_6"/>
    <property type="match status" value="1"/>
</dbReference>